<dbReference type="Pfam" id="PF04014">
    <property type="entry name" value="MazE_antitoxin"/>
    <property type="match status" value="1"/>
</dbReference>
<dbReference type="SMART" id="SM00966">
    <property type="entry name" value="SpoVT_AbrB"/>
    <property type="match status" value="1"/>
</dbReference>
<comment type="caution">
    <text evidence="2">The sequence shown here is derived from an EMBL/GenBank/DDBJ whole genome shotgun (WGS) entry which is preliminary data.</text>
</comment>
<dbReference type="InterPro" id="IPR037914">
    <property type="entry name" value="SpoVT-AbrB_sf"/>
</dbReference>
<feature type="domain" description="SpoVT-AbrB" evidence="1">
    <location>
        <begin position="7"/>
        <end position="55"/>
    </location>
</feature>
<dbReference type="InterPro" id="IPR007159">
    <property type="entry name" value="SpoVT-AbrB_dom"/>
</dbReference>
<dbReference type="Proteomes" id="UP000177416">
    <property type="component" value="Unassembled WGS sequence"/>
</dbReference>
<evidence type="ECO:0000259" key="1">
    <source>
        <dbReference type="SMART" id="SM00966"/>
    </source>
</evidence>
<organism evidence="2 3">
    <name type="scientific">Candidatus Gottesmanbacteria bacterium RIFCSPHIGHO2_01_FULL_46_14</name>
    <dbReference type="NCBI Taxonomy" id="1798380"/>
    <lineage>
        <taxon>Bacteria</taxon>
        <taxon>Candidatus Gottesmaniibacteriota</taxon>
    </lineage>
</organism>
<dbReference type="GO" id="GO:0003677">
    <property type="term" value="F:DNA binding"/>
    <property type="evidence" value="ECO:0007669"/>
    <property type="project" value="InterPro"/>
</dbReference>
<dbReference type="Gene3D" id="2.10.260.10">
    <property type="match status" value="1"/>
</dbReference>
<dbReference type="SUPFAM" id="SSF89447">
    <property type="entry name" value="AbrB/MazE/MraZ-like"/>
    <property type="match status" value="1"/>
</dbReference>
<dbReference type="EMBL" id="MFJJ01000023">
    <property type="protein sequence ID" value="OGG14306.1"/>
    <property type="molecule type" value="Genomic_DNA"/>
</dbReference>
<dbReference type="NCBIfam" id="TIGR01439">
    <property type="entry name" value="lp_hng_hel_AbrB"/>
    <property type="match status" value="1"/>
</dbReference>
<name>A0A1F5ZP75_9BACT</name>
<evidence type="ECO:0000313" key="3">
    <source>
        <dbReference type="Proteomes" id="UP000177416"/>
    </source>
</evidence>
<sequence length="87" mass="9795">MQLQLMTTITTKGQVTIPEAVRRALDASIGDKVAFVRVEKDRKEATIRVISTSVVDQLAGSLKTPIHYMPQAKVRKILARERAKRYT</sequence>
<accession>A0A1F5ZP75</accession>
<proteinExistence type="predicted"/>
<protein>
    <recommendedName>
        <fullName evidence="1">SpoVT-AbrB domain-containing protein</fullName>
    </recommendedName>
</protein>
<dbReference type="AlphaFoldDB" id="A0A1F5ZP75"/>
<evidence type="ECO:0000313" key="2">
    <source>
        <dbReference type="EMBL" id="OGG14306.1"/>
    </source>
</evidence>
<reference evidence="2 3" key="1">
    <citation type="journal article" date="2016" name="Nat. Commun.">
        <title>Thousands of microbial genomes shed light on interconnected biogeochemical processes in an aquifer system.</title>
        <authorList>
            <person name="Anantharaman K."/>
            <person name="Brown C.T."/>
            <person name="Hug L.A."/>
            <person name="Sharon I."/>
            <person name="Castelle C.J."/>
            <person name="Probst A.J."/>
            <person name="Thomas B.C."/>
            <person name="Singh A."/>
            <person name="Wilkins M.J."/>
            <person name="Karaoz U."/>
            <person name="Brodie E.L."/>
            <person name="Williams K.H."/>
            <person name="Hubbard S.S."/>
            <person name="Banfield J.F."/>
        </authorList>
    </citation>
    <scope>NUCLEOTIDE SEQUENCE [LARGE SCALE GENOMIC DNA]</scope>
</reference>
<gene>
    <name evidence="2" type="ORF">A2875_02000</name>
</gene>